<comment type="caution">
    <text evidence="3">The sequence shown here is derived from an EMBL/GenBank/DDBJ whole genome shotgun (WGS) entry which is preliminary data.</text>
</comment>
<feature type="region of interest" description="Disordered" evidence="1">
    <location>
        <begin position="66"/>
        <end position="86"/>
    </location>
</feature>
<evidence type="ECO:0000256" key="2">
    <source>
        <dbReference type="SAM" id="Phobius"/>
    </source>
</evidence>
<keyword evidence="2" id="KW-0472">Membrane</keyword>
<sequence>MIPAGLAGGAVSGALVMVFGTTITVPYGGLLAIGQVGKPLLFALAVTAGVLVTAAATVALKSLRPTTATTTSPAPAGARRKTPAAA</sequence>
<feature type="transmembrane region" description="Helical" evidence="2">
    <location>
        <begin position="40"/>
        <end position="60"/>
    </location>
</feature>
<feature type="compositionally biased region" description="Low complexity" evidence="1">
    <location>
        <begin position="66"/>
        <end position="76"/>
    </location>
</feature>
<evidence type="ECO:0000256" key="1">
    <source>
        <dbReference type="SAM" id="MobiDB-lite"/>
    </source>
</evidence>
<gene>
    <name evidence="3" type="ORF">MQP27_20630</name>
</gene>
<dbReference type="RefSeq" id="WP_242766765.1">
    <property type="nucleotide sequence ID" value="NZ_JALDAY010000006.1"/>
</dbReference>
<dbReference type="Proteomes" id="UP001165269">
    <property type="component" value="Unassembled WGS sequence"/>
</dbReference>
<protein>
    <submittedName>
        <fullName evidence="3">Uncharacterized protein</fullName>
    </submittedName>
</protein>
<reference evidence="3" key="1">
    <citation type="submission" date="2022-03" db="EMBL/GenBank/DDBJ databases">
        <title>Streptomyces 7R015 and 7R016 isolated from Barleria lupulina in Thailand.</title>
        <authorList>
            <person name="Kanchanasin P."/>
            <person name="Phongsopitanun W."/>
            <person name="Tanasupawat S."/>
        </authorList>
    </citation>
    <scope>NUCLEOTIDE SEQUENCE</scope>
    <source>
        <strain evidence="3">7R015</strain>
    </source>
</reference>
<name>A0ABS9Y8F0_9ACTN</name>
<feature type="transmembrane region" description="Helical" evidence="2">
    <location>
        <begin position="6"/>
        <end position="33"/>
    </location>
</feature>
<keyword evidence="2" id="KW-1133">Transmembrane helix</keyword>
<keyword evidence="2" id="KW-0812">Transmembrane</keyword>
<keyword evidence="4" id="KW-1185">Reference proteome</keyword>
<evidence type="ECO:0000313" key="3">
    <source>
        <dbReference type="EMBL" id="MCI3273507.1"/>
    </source>
</evidence>
<dbReference type="EMBL" id="JALDAY010000006">
    <property type="protein sequence ID" value="MCI3273507.1"/>
    <property type="molecule type" value="Genomic_DNA"/>
</dbReference>
<organism evidence="3 4">
    <name type="scientific">Streptomyces cylindrosporus</name>
    <dbReference type="NCBI Taxonomy" id="2927583"/>
    <lineage>
        <taxon>Bacteria</taxon>
        <taxon>Bacillati</taxon>
        <taxon>Actinomycetota</taxon>
        <taxon>Actinomycetes</taxon>
        <taxon>Kitasatosporales</taxon>
        <taxon>Streptomycetaceae</taxon>
        <taxon>Streptomyces</taxon>
    </lineage>
</organism>
<evidence type="ECO:0000313" key="4">
    <source>
        <dbReference type="Proteomes" id="UP001165269"/>
    </source>
</evidence>
<accession>A0ABS9Y8F0</accession>
<proteinExistence type="predicted"/>